<dbReference type="CDD" id="cd03214">
    <property type="entry name" value="ABC_Iron-Siderophores_B12_Hemin"/>
    <property type="match status" value="1"/>
</dbReference>
<dbReference type="NCBIfam" id="NF010068">
    <property type="entry name" value="PRK13548.1"/>
    <property type="match status" value="1"/>
</dbReference>
<dbReference type="Gene3D" id="3.40.50.300">
    <property type="entry name" value="P-loop containing nucleotide triphosphate hydrolases"/>
    <property type="match status" value="1"/>
</dbReference>
<dbReference type="AlphaFoldDB" id="A0A150HJN5"/>
<keyword evidence="2" id="KW-0547">Nucleotide-binding</keyword>
<keyword evidence="3 6" id="KW-0067">ATP-binding</keyword>
<dbReference type="PANTHER" id="PTHR42794:SF1">
    <property type="entry name" value="HEMIN IMPORT ATP-BINDING PROTEIN HMUV"/>
    <property type="match status" value="1"/>
</dbReference>
<dbReference type="GO" id="GO:0016887">
    <property type="term" value="F:ATP hydrolysis activity"/>
    <property type="evidence" value="ECO:0007669"/>
    <property type="project" value="InterPro"/>
</dbReference>
<dbReference type="InterPro" id="IPR003439">
    <property type="entry name" value="ABC_transporter-like_ATP-bd"/>
</dbReference>
<dbReference type="SUPFAM" id="SSF52540">
    <property type="entry name" value="P-loop containing nucleoside triphosphate hydrolases"/>
    <property type="match status" value="1"/>
</dbReference>
<feature type="domain" description="ABC transporter" evidence="5">
    <location>
        <begin position="6"/>
        <end position="239"/>
    </location>
</feature>
<dbReference type="EC" id="3.6.3.-" evidence="6"/>
<dbReference type="PROSITE" id="PS50893">
    <property type="entry name" value="ABC_TRANSPORTER_2"/>
    <property type="match status" value="1"/>
</dbReference>
<evidence type="ECO:0000259" key="5">
    <source>
        <dbReference type="PROSITE" id="PS50893"/>
    </source>
</evidence>
<dbReference type="PANTHER" id="PTHR42794">
    <property type="entry name" value="HEMIN IMPORT ATP-BINDING PROTEIN HMUV"/>
    <property type="match status" value="1"/>
</dbReference>
<comment type="caution">
    <text evidence="6">The sequence shown here is derived from an EMBL/GenBank/DDBJ whole genome shotgun (WGS) entry which is preliminary data.</text>
</comment>
<keyword evidence="4" id="KW-1278">Translocase</keyword>
<keyword evidence="1" id="KW-0813">Transport</keyword>
<reference evidence="6 7" key="1">
    <citation type="submission" date="2016-01" db="EMBL/GenBank/DDBJ databases">
        <title>Draft genome sequences of Microbacterium laevaniformans LCDC 91-0039 and the type strain of Microbacterium hominis LCDC 84-209.</title>
        <authorList>
            <person name="Bernier A.-M."/>
            <person name="Bernard K."/>
        </authorList>
    </citation>
    <scope>NUCLEOTIDE SEQUENCE [LARGE SCALE GENOMIC DNA]</scope>
    <source>
        <strain evidence="6 7">LCDC 91-0039</strain>
    </source>
</reference>
<dbReference type="RefSeq" id="WP_005054356.1">
    <property type="nucleotide sequence ID" value="NZ_BAABEE010000001.1"/>
</dbReference>
<evidence type="ECO:0000256" key="1">
    <source>
        <dbReference type="ARBA" id="ARBA00022448"/>
    </source>
</evidence>
<dbReference type="PATRIC" id="fig|36807.3.peg.140"/>
<dbReference type="STRING" id="36807.Mlaev_00137"/>
<dbReference type="InterPro" id="IPR003593">
    <property type="entry name" value="AAA+_ATPase"/>
</dbReference>
<evidence type="ECO:0000256" key="2">
    <source>
        <dbReference type="ARBA" id="ARBA00022741"/>
    </source>
</evidence>
<keyword evidence="7" id="KW-1185">Reference proteome</keyword>
<dbReference type="Proteomes" id="UP000075357">
    <property type="component" value="Unassembled WGS sequence"/>
</dbReference>
<dbReference type="FunFam" id="3.40.50.300:FF:000134">
    <property type="entry name" value="Iron-enterobactin ABC transporter ATP-binding protein"/>
    <property type="match status" value="1"/>
</dbReference>
<dbReference type="InterPro" id="IPR017871">
    <property type="entry name" value="ABC_transporter-like_CS"/>
</dbReference>
<dbReference type="GO" id="GO:0005524">
    <property type="term" value="F:ATP binding"/>
    <property type="evidence" value="ECO:0007669"/>
    <property type="project" value="UniProtKB-KW"/>
</dbReference>
<accession>A0A150HJN5</accession>
<dbReference type="SMART" id="SM00382">
    <property type="entry name" value="AAA"/>
    <property type="match status" value="1"/>
</dbReference>
<evidence type="ECO:0000313" key="7">
    <source>
        <dbReference type="Proteomes" id="UP000075357"/>
    </source>
</evidence>
<dbReference type="Pfam" id="PF00005">
    <property type="entry name" value="ABC_tran"/>
    <property type="match status" value="1"/>
</dbReference>
<gene>
    <name evidence="6" type="primary">hmuV</name>
    <name evidence="6" type="ORF">Mlaev_00137</name>
</gene>
<keyword evidence="6" id="KW-0378">Hydrolase</keyword>
<proteinExistence type="predicted"/>
<evidence type="ECO:0000313" key="6">
    <source>
        <dbReference type="EMBL" id="KXZ61930.1"/>
    </source>
</evidence>
<organism evidence="6 7">
    <name type="scientific">Microbacterium laevaniformans</name>
    <dbReference type="NCBI Taxonomy" id="36807"/>
    <lineage>
        <taxon>Bacteria</taxon>
        <taxon>Bacillati</taxon>
        <taxon>Actinomycetota</taxon>
        <taxon>Actinomycetes</taxon>
        <taxon>Micrococcales</taxon>
        <taxon>Microbacteriaceae</taxon>
        <taxon>Microbacterium</taxon>
    </lineage>
</organism>
<name>A0A150HJN5_9MICO</name>
<evidence type="ECO:0000256" key="4">
    <source>
        <dbReference type="ARBA" id="ARBA00022967"/>
    </source>
</evidence>
<dbReference type="InterPro" id="IPR027417">
    <property type="entry name" value="P-loop_NTPase"/>
</dbReference>
<evidence type="ECO:0000256" key="3">
    <source>
        <dbReference type="ARBA" id="ARBA00022840"/>
    </source>
</evidence>
<dbReference type="EMBL" id="LRAD01000004">
    <property type="protein sequence ID" value="KXZ61930.1"/>
    <property type="molecule type" value="Genomic_DNA"/>
</dbReference>
<sequence>MSGVAYALEGVGRRVGAHELLAGVGLEIVYGRVLALVGPNGAGKSTLLSVLTGDAAASAGSVLLDGRPLAAWRTRELARTRAVLLQAQHVAFSFTAREVVEMGRAPWTGTERADADEERIAAAMARADVTHLADRAYPSLSGGERARVGLARVLAQDTRIVLLDEPTAALDLRHQEDVLRIARDLAAAGRAVVVVLHDLSLAGAYADEVAMLDGGRLVASGAPERVLTAARVEDVYGTPVRVLADPDTGRPLVLPRRGS</sequence>
<dbReference type="PROSITE" id="PS00211">
    <property type="entry name" value="ABC_TRANSPORTER_1"/>
    <property type="match status" value="1"/>
</dbReference>
<protein>
    <submittedName>
        <fullName evidence="6">Hemin import ATP-binding protein HmuV</fullName>
        <ecNumber evidence="6">3.6.3.-</ecNumber>
    </submittedName>
</protein>